<reference evidence="4" key="1">
    <citation type="submission" date="2021-01" db="EMBL/GenBank/DDBJ databases">
        <authorList>
            <person name="Corre E."/>
            <person name="Pelletier E."/>
            <person name="Niang G."/>
            <person name="Scheremetjew M."/>
            <person name="Finn R."/>
            <person name="Kale V."/>
            <person name="Holt S."/>
            <person name="Cochrane G."/>
            <person name="Meng A."/>
            <person name="Brown T."/>
            <person name="Cohen L."/>
        </authorList>
    </citation>
    <scope>NUCLEOTIDE SEQUENCE</scope>
    <source>
        <strain evidence="4">Isolate 1302-5</strain>
    </source>
</reference>
<proteinExistence type="predicted"/>
<evidence type="ECO:0000313" key="4">
    <source>
        <dbReference type="EMBL" id="CAE2241185.1"/>
    </source>
</evidence>
<keyword evidence="3" id="KW-0732">Signal</keyword>
<feature type="region of interest" description="Disordered" evidence="1">
    <location>
        <begin position="419"/>
        <end position="455"/>
    </location>
</feature>
<dbReference type="AlphaFoldDB" id="A0A7S4IVM7"/>
<feature type="region of interest" description="Disordered" evidence="1">
    <location>
        <begin position="339"/>
        <end position="384"/>
    </location>
</feature>
<accession>A0A7S4IVM7</accession>
<feature type="compositionally biased region" description="Polar residues" evidence="1">
    <location>
        <begin position="442"/>
        <end position="452"/>
    </location>
</feature>
<evidence type="ECO:0000256" key="2">
    <source>
        <dbReference type="SAM" id="Phobius"/>
    </source>
</evidence>
<evidence type="ECO:0000256" key="1">
    <source>
        <dbReference type="SAM" id="MobiDB-lite"/>
    </source>
</evidence>
<keyword evidence="2" id="KW-1133">Transmembrane helix</keyword>
<dbReference type="EMBL" id="HBKQ01023435">
    <property type="protein sequence ID" value="CAE2241185.1"/>
    <property type="molecule type" value="Transcribed_RNA"/>
</dbReference>
<feature type="signal peptide" evidence="3">
    <location>
        <begin position="1"/>
        <end position="16"/>
    </location>
</feature>
<feature type="transmembrane region" description="Helical" evidence="2">
    <location>
        <begin position="281"/>
        <end position="304"/>
    </location>
</feature>
<evidence type="ECO:0000256" key="3">
    <source>
        <dbReference type="SAM" id="SignalP"/>
    </source>
</evidence>
<name>A0A7S4IVM7_9STRA</name>
<gene>
    <name evidence="4" type="ORF">OAUR00152_LOCUS15953</name>
</gene>
<protein>
    <submittedName>
        <fullName evidence="4">Uncharacterized protein</fullName>
    </submittedName>
</protein>
<feature type="compositionally biased region" description="Polar residues" evidence="1">
    <location>
        <begin position="469"/>
        <end position="481"/>
    </location>
</feature>
<feature type="chain" id="PRO_5030867441" evidence="3">
    <location>
        <begin position="17"/>
        <end position="556"/>
    </location>
</feature>
<keyword evidence="2" id="KW-0472">Membrane</keyword>
<feature type="region of interest" description="Disordered" evidence="1">
    <location>
        <begin position="462"/>
        <end position="481"/>
    </location>
</feature>
<sequence length="556" mass="60553">MVQRFAICILFIGVLSQVFSSGTTKGSILNGAIAPERMLQNQTEDEVIKRTKLILTPQSNVLSGVVAKYLMSLLDQALFNYAQLTQSLAVGRGVQERKISNVSSNLVSQMVDSVFVLGASDAYQNLIDTNNARTLLRGDKGQVSHSGGLRLLDEVSAGVLVSSLELDFSMLFALEKLTKEGPSVPDASKYMAQFFAAESTTGASFIIAAQEIVDEFGQKPLSDLRYIGVGENVLWDTPYTFVDGQSQIPDITIKSAYGVTKTSNEKTSNVETSISKQSLPWVAIAVAFSFVAVAVIVGTLIFVGRSTRNREVSKQKVFEEIAQNDRVATLQAVASPISVSVDEGEQGSCSDQSSRDDSSASTTSTSKRSKGSHSTQQKKQIPSEVTQGHFVQLFEATQHGSIENSFTYIDQQEHNLPHTNHETQQEGTSAPATNHSNHEKTLSNTPENSLNKDSLDHPKIQEETKSENKAQSSLEQLASKKPSVSWTGTLATFLTNAAAGLQGPGVSLVEQDSLDHERLQDQKQEDYAYFSVEQPKSPRRVRSENLYVIPEDDASL</sequence>
<feature type="compositionally biased region" description="Polar residues" evidence="1">
    <location>
        <begin position="425"/>
        <end position="435"/>
    </location>
</feature>
<organism evidence="4">
    <name type="scientific">Odontella aurita</name>
    <dbReference type="NCBI Taxonomy" id="265563"/>
    <lineage>
        <taxon>Eukaryota</taxon>
        <taxon>Sar</taxon>
        <taxon>Stramenopiles</taxon>
        <taxon>Ochrophyta</taxon>
        <taxon>Bacillariophyta</taxon>
        <taxon>Mediophyceae</taxon>
        <taxon>Biddulphiophycidae</taxon>
        <taxon>Eupodiscales</taxon>
        <taxon>Odontellaceae</taxon>
        <taxon>Odontella</taxon>
    </lineage>
</organism>
<keyword evidence="2" id="KW-0812">Transmembrane</keyword>